<evidence type="ECO:0000256" key="1">
    <source>
        <dbReference type="SAM" id="MobiDB-lite"/>
    </source>
</evidence>
<keyword evidence="3" id="KW-1185">Reference proteome</keyword>
<reference evidence="2" key="1">
    <citation type="submission" date="2021-02" db="EMBL/GenBank/DDBJ databases">
        <authorList>
            <person name="Dougan E. K."/>
            <person name="Rhodes N."/>
            <person name="Thang M."/>
            <person name="Chan C."/>
        </authorList>
    </citation>
    <scope>NUCLEOTIDE SEQUENCE</scope>
</reference>
<dbReference type="AlphaFoldDB" id="A0A813GUC9"/>
<evidence type="ECO:0000313" key="3">
    <source>
        <dbReference type="Proteomes" id="UP000654075"/>
    </source>
</evidence>
<name>A0A813GUC9_POLGL</name>
<sequence length="134" mass="14394">MRAFSLRPKISRDKSKPSGSSNTEVQALLERAGCDIDVPESELGVQNGHAVVPEMLRTEVLVKFLLYSYLRAPVDGAEEELEPMGAPRLLDVEAGVEEESSTCCCAPAGASGERSCAVTWRPDNWPGEASAEAD</sequence>
<dbReference type="Proteomes" id="UP000654075">
    <property type="component" value="Unassembled WGS sequence"/>
</dbReference>
<dbReference type="EMBL" id="CAJNNV010029592">
    <property type="protein sequence ID" value="CAE8629095.1"/>
    <property type="molecule type" value="Genomic_DNA"/>
</dbReference>
<comment type="caution">
    <text evidence="2">The sequence shown here is derived from an EMBL/GenBank/DDBJ whole genome shotgun (WGS) entry which is preliminary data.</text>
</comment>
<gene>
    <name evidence="2" type="ORF">PGLA1383_LOCUS45669</name>
</gene>
<evidence type="ECO:0000313" key="2">
    <source>
        <dbReference type="EMBL" id="CAE8629095.1"/>
    </source>
</evidence>
<proteinExistence type="predicted"/>
<accession>A0A813GUC9</accession>
<organism evidence="2 3">
    <name type="scientific">Polarella glacialis</name>
    <name type="common">Dinoflagellate</name>
    <dbReference type="NCBI Taxonomy" id="89957"/>
    <lineage>
        <taxon>Eukaryota</taxon>
        <taxon>Sar</taxon>
        <taxon>Alveolata</taxon>
        <taxon>Dinophyceae</taxon>
        <taxon>Suessiales</taxon>
        <taxon>Suessiaceae</taxon>
        <taxon>Polarella</taxon>
    </lineage>
</organism>
<protein>
    <submittedName>
        <fullName evidence="2">Uncharacterized protein</fullName>
    </submittedName>
</protein>
<feature type="region of interest" description="Disordered" evidence="1">
    <location>
        <begin position="1"/>
        <end position="24"/>
    </location>
</feature>